<proteinExistence type="predicted"/>
<organism evidence="3 4">
    <name type="scientific">Abeliophyllum distichum</name>
    <dbReference type="NCBI Taxonomy" id="126358"/>
    <lineage>
        <taxon>Eukaryota</taxon>
        <taxon>Viridiplantae</taxon>
        <taxon>Streptophyta</taxon>
        <taxon>Embryophyta</taxon>
        <taxon>Tracheophyta</taxon>
        <taxon>Spermatophyta</taxon>
        <taxon>Magnoliopsida</taxon>
        <taxon>eudicotyledons</taxon>
        <taxon>Gunneridae</taxon>
        <taxon>Pentapetalae</taxon>
        <taxon>asterids</taxon>
        <taxon>lamiids</taxon>
        <taxon>Lamiales</taxon>
        <taxon>Oleaceae</taxon>
        <taxon>Forsythieae</taxon>
        <taxon>Abeliophyllum</taxon>
    </lineage>
</organism>
<feature type="compositionally biased region" description="Polar residues" evidence="1">
    <location>
        <begin position="88"/>
        <end position="99"/>
    </location>
</feature>
<feature type="region of interest" description="Disordered" evidence="1">
    <location>
        <begin position="1"/>
        <end position="169"/>
    </location>
</feature>
<feature type="domain" description="Calmodulin-binding" evidence="2">
    <location>
        <begin position="280"/>
        <end position="387"/>
    </location>
</feature>
<dbReference type="SMART" id="SM01054">
    <property type="entry name" value="CaM_binding"/>
    <property type="match status" value="1"/>
</dbReference>
<feature type="compositionally biased region" description="Basic and acidic residues" evidence="1">
    <location>
        <begin position="258"/>
        <end position="269"/>
    </location>
</feature>
<dbReference type="InterPro" id="IPR012417">
    <property type="entry name" value="CaM-bd_dom_pln"/>
</dbReference>
<feature type="compositionally biased region" description="Polar residues" evidence="1">
    <location>
        <begin position="153"/>
        <end position="166"/>
    </location>
</feature>
<name>A0ABD1TXK8_9LAMI</name>
<feature type="compositionally biased region" description="Low complexity" evidence="1">
    <location>
        <begin position="18"/>
        <end position="35"/>
    </location>
</feature>
<keyword evidence="4" id="KW-1185">Reference proteome</keyword>
<dbReference type="PANTHER" id="PTHR33349:SF20">
    <property type="entry name" value="CHROMO DOMAIN CEC-LIKE PROTEIN"/>
    <property type="match status" value="1"/>
</dbReference>
<evidence type="ECO:0000256" key="1">
    <source>
        <dbReference type="SAM" id="MobiDB-lite"/>
    </source>
</evidence>
<feature type="compositionally biased region" description="Basic and acidic residues" evidence="1">
    <location>
        <begin position="331"/>
        <end position="353"/>
    </location>
</feature>
<feature type="compositionally biased region" description="Low complexity" evidence="1">
    <location>
        <begin position="100"/>
        <end position="114"/>
    </location>
</feature>
<protein>
    <submittedName>
        <fullName evidence="3">Dentin sialophosphoprotein-like</fullName>
    </submittedName>
</protein>
<dbReference type="PANTHER" id="PTHR33349">
    <property type="entry name" value="EMB|CAB62594.1"/>
    <property type="match status" value="1"/>
</dbReference>
<feature type="compositionally biased region" description="Basic and acidic residues" evidence="1">
    <location>
        <begin position="300"/>
        <end position="311"/>
    </location>
</feature>
<accession>A0ABD1TXK8</accession>
<evidence type="ECO:0000313" key="3">
    <source>
        <dbReference type="EMBL" id="KAL2517446.1"/>
    </source>
</evidence>
<gene>
    <name evidence="3" type="ORF">Adt_13693</name>
</gene>
<feature type="compositionally biased region" description="Acidic residues" evidence="1">
    <location>
        <begin position="317"/>
        <end position="330"/>
    </location>
</feature>
<comment type="caution">
    <text evidence="3">The sequence shown here is derived from an EMBL/GenBank/DDBJ whole genome shotgun (WGS) entry which is preliminary data.</text>
</comment>
<feature type="compositionally biased region" description="Basic and acidic residues" evidence="1">
    <location>
        <begin position="117"/>
        <end position="132"/>
    </location>
</feature>
<reference evidence="4" key="1">
    <citation type="submission" date="2024-07" db="EMBL/GenBank/DDBJ databases">
        <title>Two chromosome-level genome assemblies of Korean endemic species Abeliophyllum distichum and Forsythia ovata (Oleaceae).</title>
        <authorList>
            <person name="Jang H."/>
        </authorList>
    </citation>
    <scope>NUCLEOTIDE SEQUENCE [LARGE SCALE GENOMIC DNA]</scope>
</reference>
<dbReference type="Pfam" id="PF07839">
    <property type="entry name" value="CaM_binding"/>
    <property type="match status" value="1"/>
</dbReference>
<dbReference type="Proteomes" id="UP001604336">
    <property type="component" value="Unassembled WGS sequence"/>
</dbReference>
<evidence type="ECO:0000313" key="4">
    <source>
        <dbReference type="Proteomes" id="UP001604336"/>
    </source>
</evidence>
<feature type="compositionally biased region" description="Basic and acidic residues" evidence="1">
    <location>
        <begin position="1"/>
        <end position="16"/>
    </location>
</feature>
<dbReference type="AlphaFoldDB" id="A0ABD1TXK8"/>
<feature type="compositionally biased region" description="Polar residues" evidence="1">
    <location>
        <begin position="287"/>
        <end position="298"/>
    </location>
</feature>
<dbReference type="EMBL" id="JBFOLK010000004">
    <property type="protein sequence ID" value="KAL2517446.1"/>
    <property type="molecule type" value="Genomic_DNA"/>
</dbReference>
<feature type="region of interest" description="Disordered" evidence="1">
    <location>
        <begin position="249"/>
        <end position="370"/>
    </location>
</feature>
<sequence length="392" mass="43319">MATRTRETTPGKEKRGTSPSYPKKIPNSKSSSPDKTASDKHIPNYLKPTISSGPDASKQLGKKLASTDNANKPNLTRRRSFDKPPSPSRTQKSRISPNPTLRSSSFSSKTTMTTHKSIPDKLLKTPPKDAGKRSFIARPSKKSSPSNKKQDTARSGSITKEQVNSPDKSDALQVDIGQALQVDIGQEEQVSSVTDAEYEETVHVVSNYELGPEFLVLEDKEPISITRQAEPEIVTDEDVVTVESYKVSEQPDISLGVETKELPEDEPKVETTTGNQQELEEHILNEKNPTQSDETLADNSKAEVEEKEGAKALDGIETIDSEELEMEQVVEEVKLETENEESKQEDSEKKKDSTLSNDVIEETASKLREQRKNKVKALAGAFETVISLQDPK</sequence>
<evidence type="ECO:0000259" key="2">
    <source>
        <dbReference type="SMART" id="SM01054"/>
    </source>
</evidence>